<feature type="compositionally biased region" description="Low complexity" evidence="1">
    <location>
        <begin position="176"/>
        <end position="195"/>
    </location>
</feature>
<organism evidence="2 3">
    <name type="scientific">Luteitalea pratensis</name>
    <dbReference type="NCBI Taxonomy" id="1855912"/>
    <lineage>
        <taxon>Bacteria</taxon>
        <taxon>Pseudomonadati</taxon>
        <taxon>Acidobacteriota</taxon>
        <taxon>Vicinamibacteria</taxon>
        <taxon>Vicinamibacterales</taxon>
        <taxon>Vicinamibacteraceae</taxon>
        <taxon>Luteitalea</taxon>
    </lineage>
</organism>
<reference evidence="2 3" key="1">
    <citation type="journal article" date="2016" name="Genome Announc.">
        <title>First Complete Genome Sequence of a Subdivision 6 Acidobacterium Strain.</title>
        <authorList>
            <person name="Huang S."/>
            <person name="Vieira S."/>
            <person name="Bunk B."/>
            <person name="Riedel T."/>
            <person name="Sproer C."/>
            <person name="Overmann J."/>
        </authorList>
    </citation>
    <scope>NUCLEOTIDE SEQUENCE [LARGE SCALE GENOMIC DNA]</scope>
    <source>
        <strain evidence="3">DSM 100886 HEG_-6_39</strain>
    </source>
</reference>
<evidence type="ECO:0000256" key="1">
    <source>
        <dbReference type="SAM" id="MobiDB-lite"/>
    </source>
</evidence>
<dbReference type="EMBL" id="CP015136">
    <property type="protein sequence ID" value="AMY10664.1"/>
    <property type="molecule type" value="Genomic_DNA"/>
</dbReference>
<sequence length="195" mass="20900">MVHLCAHYFVGAAPSRISIAVADCGIGIPNHLAAAYPELRGNDARAVYESLKPGVTGAIRGMYGTPNNAGAGLYVTRSIAKGTGGYFAVVSGRAAYRTFRSDDGGEQGTLFPEPERDKHRMFADFKGWDGTVVALEIRPEILDDFETILGWVCGSMPAALQMRRAQSRGRLNTPESSPRATAGRSTRRTSTSMTA</sequence>
<dbReference type="STRING" id="1855912.LuPra_03903"/>
<dbReference type="Proteomes" id="UP000076079">
    <property type="component" value="Chromosome"/>
</dbReference>
<name>A0A143PS74_LUTPR</name>
<evidence type="ECO:0000313" key="3">
    <source>
        <dbReference type="Proteomes" id="UP000076079"/>
    </source>
</evidence>
<reference evidence="3" key="2">
    <citation type="submission" date="2016-04" db="EMBL/GenBank/DDBJ databases">
        <title>First Complete Genome Sequence of a Subdivision 6 Acidobacterium.</title>
        <authorList>
            <person name="Huang S."/>
            <person name="Vieira S."/>
            <person name="Bunk B."/>
            <person name="Riedel T."/>
            <person name="Sproeer C."/>
            <person name="Overmann J."/>
        </authorList>
    </citation>
    <scope>NUCLEOTIDE SEQUENCE [LARGE SCALE GENOMIC DNA]</scope>
    <source>
        <strain evidence="3">DSM 100886 HEG_-6_39</strain>
    </source>
</reference>
<proteinExistence type="predicted"/>
<gene>
    <name evidence="2" type="ORF">LuPra_03903</name>
</gene>
<evidence type="ECO:0000313" key="2">
    <source>
        <dbReference type="EMBL" id="AMY10664.1"/>
    </source>
</evidence>
<dbReference type="KEGG" id="abac:LuPra_03903"/>
<feature type="region of interest" description="Disordered" evidence="1">
    <location>
        <begin position="163"/>
        <end position="195"/>
    </location>
</feature>
<dbReference type="AlphaFoldDB" id="A0A143PS74"/>
<protein>
    <submittedName>
        <fullName evidence="2">Uncharacterized protein</fullName>
    </submittedName>
</protein>
<keyword evidence="3" id="KW-1185">Reference proteome</keyword>
<accession>A0A143PS74</accession>